<evidence type="ECO:0000313" key="2">
    <source>
        <dbReference type="EnsemblPlants" id="PNT77684"/>
    </source>
</evidence>
<keyword evidence="3" id="KW-1185">Reference proteome</keyword>
<gene>
    <name evidence="1" type="ORF">BRADI_1g66923v3</name>
</gene>
<evidence type="ECO:0000313" key="1">
    <source>
        <dbReference type="EMBL" id="PNT77684.1"/>
    </source>
</evidence>
<dbReference type="Proteomes" id="UP000008810">
    <property type="component" value="Chromosome 1"/>
</dbReference>
<name>A0A2K2DTT2_BRADI</name>
<organism evidence="1">
    <name type="scientific">Brachypodium distachyon</name>
    <name type="common">Purple false brome</name>
    <name type="synonym">Trachynia distachya</name>
    <dbReference type="NCBI Taxonomy" id="15368"/>
    <lineage>
        <taxon>Eukaryota</taxon>
        <taxon>Viridiplantae</taxon>
        <taxon>Streptophyta</taxon>
        <taxon>Embryophyta</taxon>
        <taxon>Tracheophyta</taxon>
        <taxon>Spermatophyta</taxon>
        <taxon>Magnoliopsida</taxon>
        <taxon>Liliopsida</taxon>
        <taxon>Poales</taxon>
        <taxon>Poaceae</taxon>
        <taxon>BOP clade</taxon>
        <taxon>Pooideae</taxon>
        <taxon>Stipodae</taxon>
        <taxon>Brachypodieae</taxon>
        <taxon>Brachypodium</taxon>
    </lineage>
</organism>
<reference evidence="1" key="2">
    <citation type="submission" date="2017-06" db="EMBL/GenBank/DDBJ databases">
        <title>WGS assembly of Brachypodium distachyon.</title>
        <authorList>
            <consortium name="The International Brachypodium Initiative"/>
            <person name="Lucas S."/>
            <person name="Harmon-Smith M."/>
            <person name="Lail K."/>
            <person name="Tice H."/>
            <person name="Grimwood J."/>
            <person name="Bruce D."/>
            <person name="Barry K."/>
            <person name="Shu S."/>
            <person name="Lindquist E."/>
            <person name="Wang M."/>
            <person name="Pitluck S."/>
            <person name="Vogel J.P."/>
            <person name="Garvin D.F."/>
            <person name="Mockler T.C."/>
            <person name="Schmutz J."/>
            <person name="Rokhsar D."/>
            <person name="Bevan M.W."/>
        </authorList>
    </citation>
    <scope>NUCLEOTIDE SEQUENCE</scope>
    <source>
        <strain evidence="1">Bd21</strain>
    </source>
</reference>
<accession>A0A2K2DTT2</accession>
<dbReference type="EnsemblPlants" id="PNT77684">
    <property type="protein sequence ID" value="PNT77684"/>
    <property type="gene ID" value="BRADI_1g66923v3"/>
</dbReference>
<dbReference type="InParanoid" id="A0A2K2DTT2"/>
<protein>
    <submittedName>
        <fullName evidence="1 2">Uncharacterized protein</fullName>
    </submittedName>
</protein>
<dbReference type="PANTHER" id="PTHR34670:SF8">
    <property type="entry name" value="EXPRESSED PROTEIN"/>
    <property type="match status" value="1"/>
</dbReference>
<sequence length="89" mass="9378">MEGLLPLVYRVIVQSRKGGEGPAVGNLFSDESLAAASTYRRLDTCDSGAYSPRPAAADASSLMLATVLSPRRLPIVNARESVHVHGIGI</sequence>
<dbReference type="PANTHER" id="PTHR34670">
    <property type="entry name" value="EXPRESSED PROTEIN"/>
    <property type="match status" value="1"/>
</dbReference>
<dbReference type="FunCoup" id="A0A2K2DTT2">
    <property type="interactions" value="252"/>
</dbReference>
<reference evidence="1 2" key="1">
    <citation type="journal article" date="2010" name="Nature">
        <title>Genome sequencing and analysis of the model grass Brachypodium distachyon.</title>
        <authorList>
            <consortium name="International Brachypodium Initiative"/>
        </authorList>
    </citation>
    <scope>NUCLEOTIDE SEQUENCE [LARGE SCALE GENOMIC DNA]</scope>
    <source>
        <strain evidence="1 2">Bd21</strain>
    </source>
</reference>
<evidence type="ECO:0000313" key="3">
    <source>
        <dbReference type="Proteomes" id="UP000008810"/>
    </source>
</evidence>
<dbReference type="Gramene" id="PNT77684">
    <property type="protein sequence ID" value="PNT77684"/>
    <property type="gene ID" value="BRADI_1g66923v3"/>
</dbReference>
<proteinExistence type="predicted"/>
<reference evidence="2" key="3">
    <citation type="submission" date="2018-08" db="UniProtKB">
        <authorList>
            <consortium name="EnsemblPlants"/>
        </authorList>
    </citation>
    <scope>IDENTIFICATION</scope>
    <source>
        <strain evidence="2">cv. Bd21</strain>
    </source>
</reference>
<dbReference type="AlphaFoldDB" id="A0A2K2DTT2"/>
<dbReference type="OrthoDB" id="691358at2759"/>
<dbReference type="EMBL" id="CM000880">
    <property type="protein sequence ID" value="PNT77684.1"/>
    <property type="molecule type" value="Genomic_DNA"/>
</dbReference>